<dbReference type="Proteomes" id="UP001595443">
    <property type="component" value="Unassembled WGS sequence"/>
</dbReference>
<dbReference type="EMBL" id="JBHRSK010000016">
    <property type="protein sequence ID" value="MFC2969877.1"/>
    <property type="molecule type" value="Genomic_DNA"/>
</dbReference>
<dbReference type="Gene3D" id="3.60.60.10">
    <property type="entry name" value="Penicillin V Acylase, Chain A"/>
    <property type="match status" value="1"/>
</dbReference>
<dbReference type="InterPro" id="IPR005079">
    <property type="entry name" value="Peptidase_C45_hydrolase"/>
</dbReference>
<evidence type="ECO:0000313" key="2">
    <source>
        <dbReference type="EMBL" id="MFC2969877.1"/>
    </source>
</evidence>
<accession>A0ABV7ALJ2</accession>
<feature type="domain" description="Peptidase C45 hydrolase" evidence="1">
    <location>
        <begin position="115"/>
        <end position="316"/>
    </location>
</feature>
<dbReference type="PANTHER" id="PTHR34180:SF1">
    <property type="entry name" value="BETA-ALANYL-DOPAMINE_CARCININE HYDROLASE"/>
    <property type="match status" value="1"/>
</dbReference>
<sequence>MKGAAMSDFLTQFAATGTAREIGFALGRFGRQAVQGKLCRAPAWQGVVAEADSDFVTAMAARVRADFPEIWDEIEGLAEGLELPLAEVFAWNCRGDIWAGAPDGCTSVMVPGSPAVLAHNEDGLPLLAPHCGLVEARPKGATGFVSFVYPGSIPGHTFAVNAAGLAMTVNNIRATRAGAGLPRMVLGRAVLACTSLDEAVALLRETPRAGGFHYALAQAGNPRLLSVEFCGDGVSVREIAAAEAHANHLIHPAMAGVAQQVTESSRDRQARADALVGAAPLAILADHAGPGLPILRRAEDDPDDENTIATARFEIGAGVHGTVHVPGDPAPAFRVSVTGGELALTRV</sequence>
<dbReference type="Pfam" id="PF03417">
    <property type="entry name" value="AAT"/>
    <property type="match status" value="1"/>
</dbReference>
<protein>
    <submittedName>
        <fullName evidence="2">C45 family autoproteolytic acyltransferase/hydrolase</fullName>
    </submittedName>
</protein>
<proteinExistence type="predicted"/>
<comment type="caution">
    <text evidence="2">The sequence shown here is derived from an EMBL/GenBank/DDBJ whole genome shotgun (WGS) entry which is preliminary data.</text>
</comment>
<name>A0ABV7ALJ2_9RHOB</name>
<dbReference type="GO" id="GO:0016746">
    <property type="term" value="F:acyltransferase activity"/>
    <property type="evidence" value="ECO:0007669"/>
    <property type="project" value="UniProtKB-KW"/>
</dbReference>
<gene>
    <name evidence="2" type="ORF">ACFOES_17400</name>
</gene>
<dbReference type="InterPro" id="IPR047801">
    <property type="entry name" value="Peptidase_C45"/>
</dbReference>
<reference evidence="3" key="1">
    <citation type="journal article" date="2019" name="Int. J. Syst. Evol. Microbiol.">
        <title>The Global Catalogue of Microorganisms (GCM) 10K type strain sequencing project: providing services to taxonomists for standard genome sequencing and annotation.</title>
        <authorList>
            <consortium name="The Broad Institute Genomics Platform"/>
            <consortium name="The Broad Institute Genome Sequencing Center for Infectious Disease"/>
            <person name="Wu L."/>
            <person name="Ma J."/>
        </authorList>
    </citation>
    <scope>NUCLEOTIDE SEQUENCE [LARGE SCALE GENOMIC DNA]</scope>
    <source>
        <strain evidence="3">KCTC 62192</strain>
    </source>
</reference>
<evidence type="ECO:0000313" key="3">
    <source>
        <dbReference type="Proteomes" id="UP001595443"/>
    </source>
</evidence>
<keyword evidence="3" id="KW-1185">Reference proteome</keyword>
<dbReference type="InterPro" id="IPR047794">
    <property type="entry name" value="C45_proenzyme-like"/>
</dbReference>
<dbReference type="PANTHER" id="PTHR34180">
    <property type="entry name" value="PEPTIDASE C45"/>
    <property type="match status" value="1"/>
</dbReference>
<dbReference type="RefSeq" id="WP_377834638.1">
    <property type="nucleotide sequence ID" value="NZ_JBHRSK010000016.1"/>
</dbReference>
<organism evidence="2 3">
    <name type="scientific">Acidimangrovimonas pyrenivorans</name>
    <dbReference type="NCBI Taxonomy" id="2030798"/>
    <lineage>
        <taxon>Bacteria</taxon>
        <taxon>Pseudomonadati</taxon>
        <taxon>Pseudomonadota</taxon>
        <taxon>Alphaproteobacteria</taxon>
        <taxon>Rhodobacterales</taxon>
        <taxon>Paracoccaceae</taxon>
        <taxon>Acidimangrovimonas</taxon>
    </lineage>
</organism>
<keyword evidence="2" id="KW-0012">Acyltransferase</keyword>
<dbReference type="NCBIfam" id="NF040521">
    <property type="entry name" value="C45_proenzyme"/>
    <property type="match status" value="1"/>
</dbReference>
<keyword evidence="2" id="KW-0808">Transferase</keyword>
<evidence type="ECO:0000259" key="1">
    <source>
        <dbReference type="Pfam" id="PF03417"/>
    </source>
</evidence>